<dbReference type="EMBL" id="JAPFFF010000170">
    <property type="protein sequence ID" value="KAK8835370.1"/>
    <property type="molecule type" value="Genomic_DNA"/>
</dbReference>
<feature type="domain" description="Protein kinase" evidence="1">
    <location>
        <begin position="169"/>
        <end position="431"/>
    </location>
</feature>
<name>A0ABR2HAM9_9EUKA</name>
<dbReference type="SMART" id="SM00220">
    <property type="entry name" value="S_TKc"/>
    <property type="match status" value="1"/>
</dbReference>
<dbReference type="InterPro" id="IPR011990">
    <property type="entry name" value="TPR-like_helical_dom_sf"/>
</dbReference>
<dbReference type="InterPro" id="IPR008271">
    <property type="entry name" value="Ser/Thr_kinase_AS"/>
</dbReference>
<dbReference type="InterPro" id="IPR000719">
    <property type="entry name" value="Prot_kinase_dom"/>
</dbReference>
<dbReference type="EMBL" id="JAPFFF010000035">
    <property type="protein sequence ID" value="KAK8843280.1"/>
    <property type="molecule type" value="Genomic_DNA"/>
</dbReference>
<reference evidence="3 4" key="1">
    <citation type="submission" date="2024-04" db="EMBL/GenBank/DDBJ databases">
        <title>Tritrichomonas musculus Genome.</title>
        <authorList>
            <person name="Alves-Ferreira E."/>
            <person name="Grigg M."/>
            <person name="Lorenzi H."/>
            <person name="Galac M."/>
        </authorList>
    </citation>
    <scope>NUCLEOTIDE SEQUENCE [LARGE SCALE GENOMIC DNA]</scope>
    <source>
        <strain evidence="3 4">EAF2021</strain>
    </source>
</reference>
<dbReference type="Pfam" id="PF00069">
    <property type="entry name" value="Pkinase"/>
    <property type="match status" value="1"/>
</dbReference>
<dbReference type="CDD" id="cd00180">
    <property type="entry name" value="PKc"/>
    <property type="match status" value="1"/>
</dbReference>
<dbReference type="InterPro" id="IPR006597">
    <property type="entry name" value="Sel1-like"/>
</dbReference>
<dbReference type="PROSITE" id="PS00108">
    <property type="entry name" value="PROTEIN_KINASE_ST"/>
    <property type="match status" value="1"/>
</dbReference>
<dbReference type="InterPro" id="IPR052945">
    <property type="entry name" value="Mitotic_Regulator"/>
</dbReference>
<protein>
    <recommendedName>
        <fullName evidence="1">Protein kinase domain-containing protein</fullName>
    </recommendedName>
</protein>
<dbReference type="Proteomes" id="UP001470230">
    <property type="component" value="Unassembled WGS sequence"/>
</dbReference>
<dbReference type="Gene3D" id="1.25.40.10">
    <property type="entry name" value="Tetratricopeptide repeat domain"/>
    <property type="match status" value="1"/>
</dbReference>
<gene>
    <name evidence="2" type="ORF">M9Y10_011816</name>
    <name evidence="3" type="ORF">M9Y10_025135</name>
</gene>
<evidence type="ECO:0000313" key="4">
    <source>
        <dbReference type="Proteomes" id="UP001470230"/>
    </source>
</evidence>
<dbReference type="Pfam" id="PF08238">
    <property type="entry name" value="Sel1"/>
    <property type="match status" value="6"/>
</dbReference>
<proteinExistence type="predicted"/>
<dbReference type="SUPFAM" id="SSF81901">
    <property type="entry name" value="HCP-like"/>
    <property type="match status" value="2"/>
</dbReference>
<evidence type="ECO:0000313" key="2">
    <source>
        <dbReference type="EMBL" id="KAK8835370.1"/>
    </source>
</evidence>
<dbReference type="SMART" id="SM00028">
    <property type="entry name" value="TPR"/>
    <property type="match status" value="3"/>
</dbReference>
<dbReference type="SUPFAM" id="SSF56112">
    <property type="entry name" value="Protein kinase-like (PK-like)"/>
    <property type="match status" value="1"/>
</dbReference>
<dbReference type="PANTHER" id="PTHR43628:SF1">
    <property type="entry name" value="CHITIN SYNTHASE REGULATORY FACTOR 2-RELATED"/>
    <property type="match status" value="1"/>
</dbReference>
<accession>A0ABR2HAM9</accession>
<organism evidence="3 4">
    <name type="scientific">Tritrichomonas musculus</name>
    <dbReference type="NCBI Taxonomy" id="1915356"/>
    <lineage>
        <taxon>Eukaryota</taxon>
        <taxon>Metamonada</taxon>
        <taxon>Parabasalia</taxon>
        <taxon>Tritrichomonadida</taxon>
        <taxon>Tritrichomonadidae</taxon>
        <taxon>Tritrichomonas</taxon>
    </lineage>
</organism>
<dbReference type="PANTHER" id="PTHR43628">
    <property type="entry name" value="ACTIVATOR OF C KINASE PROTEIN 1-RELATED"/>
    <property type="match status" value="1"/>
</dbReference>
<dbReference type="SMART" id="SM00671">
    <property type="entry name" value="SEL1"/>
    <property type="match status" value="6"/>
</dbReference>
<dbReference type="InterPro" id="IPR019734">
    <property type="entry name" value="TPR_rpt"/>
</dbReference>
<dbReference type="InterPro" id="IPR011009">
    <property type="entry name" value="Kinase-like_dom_sf"/>
</dbReference>
<evidence type="ECO:0000259" key="1">
    <source>
        <dbReference type="PROSITE" id="PS50011"/>
    </source>
</evidence>
<dbReference type="PROSITE" id="PS50011">
    <property type="entry name" value="PROTEIN_KINASE_DOM"/>
    <property type="match status" value="1"/>
</dbReference>
<comment type="caution">
    <text evidence="3">The sequence shown here is derived from an EMBL/GenBank/DDBJ whole genome shotgun (WGS) entry which is preliminary data.</text>
</comment>
<sequence>MKNSSKCLDFLIQCKSMINQIDNDVIQKMYSKFTFKFFSFNNQEDNEEDFIIKLFEYLKKYKFIVCNLYNLSKGSLGINVDFSVSPKTNCIFCVEDEIFIIEQINTELINKQINNQQINLIYLSQKNTEQEIRYDVRFFCARYFQAIKKNYFVKYTIQSIVCYLIRRNYYPSHYFKNSSFFEFELTKNDFDENEFITLRQIYSINDNSYFLIIHIETFHLFVMKKCNESTKKHEEQFCTNYSHPNFIRFYGFLKKNEKRIGLIYEFMSNGSFGSYIKNNKNDDMYLMFTIIRISNGIEYLHKNGLIHRDLKLSNILVDHNGIPYISDFETIRSTSISEGEFTYNFNSKYSSPEQDIGGLISFATDIFSFGRMIFNLYENDYTLTLNNKDRISPMTKGPEIAHYLYESCVQYKQEDRIKIEEINFILMKNYLSFYSLFEQYLINGLEEDYLKGKDFYDKSVNLNNSEVFLNLGNLYFNGDGVEQDYLKAKEYYEKSANLGNSDAIIQIGKLYLNGYGVKKDYLKAKDYYEKAANLKNPSALSNLGILYECGYGVEQDYMKAKELYEKAANLKNSNGINNLGYLYENGYGVKQDYVKAKEYYEKAAKLDNSNALNNLGNLYRFGHEVEQNYLTAKEYFEKAVKLNNSTAMNNLGDLYFEGDGVEQDYMKAKELYEKAANLNDSN</sequence>
<keyword evidence="4" id="KW-1185">Reference proteome</keyword>
<dbReference type="Gene3D" id="1.10.510.10">
    <property type="entry name" value="Transferase(Phosphotransferase) domain 1"/>
    <property type="match status" value="1"/>
</dbReference>
<evidence type="ECO:0000313" key="3">
    <source>
        <dbReference type="EMBL" id="KAK8843280.1"/>
    </source>
</evidence>